<dbReference type="GO" id="GO:0000981">
    <property type="term" value="F:DNA-binding transcription factor activity, RNA polymerase II-specific"/>
    <property type="evidence" value="ECO:0007669"/>
    <property type="project" value="TreeGrafter"/>
</dbReference>
<dbReference type="PANTHER" id="PTHR23235:SF120">
    <property type="entry name" value="KRUPPEL-LIKE FACTOR 15"/>
    <property type="match status" value="1"/>
</dbReference>
<dbReference type="InterPro" id="IPR036236">
    <property type="entry name" value="Znf_C2H2_sf"/>
</dbReference>
<feature type="region of interest" description="Disordered" evidence="5">
    <location>
        <begin position="155"/>
        <end position="183"/>
    </location>
</feature>
<feature type="compositionally biased region" description="Basic residues" evidence="5">
    <location>
        <begin position="232"/>
        <end position="243"/>
    </location>
</feature>
<dbReference type="InterPro" id="IPR013087">
    <property type="entry name" value="Znf_C2H2_type"/>
</dbReference>
<keyword evidence="1" id="KW-0479">Metal-binding</keyword>
<dbReference type="PANTHER" id="PTHR23235">
    <property type="entry name" value="KRUEPPEL-LIKE TRANSCRIPTION FACTOR"/>
    <property type="match status" value="1"/>
</dbReference>
<dbReference type="GO" id="GO:0008270">
    <property type="term" value="F:zinc ion binding"/>
    <property type="evidence" value="ECO:0007669"/>
    <property type="project" value="UniProtKB-KW"/>
</dbReference>
<evidence type="ECO:0000259" key="6">
    <source>
        <dbReference type="PROSITE" id="PS50157"/>
    </source>
</evidence>
<evidence type="ECO:0000256" key="1">
    <source>
        <dbReference type="ARBA" id="ARBA00022723"/>
    </source>
</evidence>
<dbReference type="EMBL" id="JADGJH010001394">
    <property type="protein sequence ID" value="KAJ3114112.1"/>
    <property type="molecule type" value="Genomic_DNA"/>
</dbReference>
<evidence type="ECO:0000313" key="7">
    <source>
        <dbReference type="EMBL" id="KAJ3114112.1"/>
    </source>
</evidence>
<dbReference type="AlphaFoldDB" id="A0AAD5SYE5"/>
<keyword evidence="3" id="KW-0862">Zinc</keyword>
<name>A0AAD5SYE5_9FUNG</name>
<dbReference type="SMART" id="SM00355">
    <property type="entry name" value="ZnF_C2H2"/>
    <property type="match status" value="2"/>
</dbReference>
<evidence type="ECO:0000256" key="4">
    <source>
        <dbReference type="PROSITE-ProRule" id="PRU00042"/>
    </source>
</evidence>
<evidence type="ECO:0000256" key="3">
    <source>
        <dbReference type="ARBA" id="ARBA00022833"/>
    </source>
</evidence>
<feature type="region of interest" description="Disordered" evidence="5">
    <location>
        <begin position="223"/>
        <end position="256"/>
    </location>
</feature>
<keyword evidence="2 4" id="KW-0863">Zinc-finger</keyword>
<feature type="compositionally biased region" description="Low complexity" evidence="5">
    <location>
        <begin position="165"/>
        <end position="175"/>
    </location>
</feature>
<dbReference type="GO" id="GO:0000978">
    <property type="term" value="F:RNA polymerase II cis-regulatory region sequence-specific DNA binding"/>
    <property type="evidence" value="ECO:0007669"/>
    <property type="project" value="TreeGrafter"/>
</dbReference>
<evidence type="ECO:0000256" key="2">
    <source>
        <dbReference type="ARBA" id="ARBA00022771"/>
    </source>
</evidence>
<dbReference type="PROSITE" id="PS50157">
    <property type="entry name" value="ZINC_FINGER_C2H2_2"/>
    <property type="match status" value="2"/>
</dbReference>
<dbReference type="Proteomes" id="UP001211907">
    <property type="component" value="Unassembled WGS sequence"/>
</dbReference>
<evidence type="ECO:0000313" key="8">
    <source>
        <dbReference type="Proteomes" id="UP001211907"/>
    </source>
</evidence>
<evidence type="ECO:0000256" key="5">
    <source>
        <dbReference type="SAM" id="MobiDB-lite"/>
    </source>
</evidence>
<accession>A0AAD5SYE5</accession>
<organism evidence="7 8">
    <name type="scientific">Physocladia obscura</name>
    <dbReference type="NCBI Taxonomy" id="109957"/>
    <lineage>
        <taxon>Eukaryota</taxon>
        <taxon>Fungi</taxon>
        <taxon>Fungi incertae sedis</taxon>
        <taxon>Chytridiomycota</taxon>
        <taxon>Chytridiomycota incertae sedis</taxon>
        <taxon>Chytridiomycetes</taxon>
        <taxon>Chytridiales</taxon>
        <taxon>Chytriomycetaceae</taxon>
        <taxon>Physocladia</taxon>
    </lineage>
</organism>
<reference evidence="7" key="1">
    <citation type="submission" date="2020-05" db="EMBL/GenBank/DDBJ databases">
        <title>Phylogenomic resolution of chytrid fungi.</title>
        <authorList>
            <person name="Stajich J.E."/>
            <person name="Amses K."/>
            <person name="Simmons R."/>
            <person name="Seto K."/>
            <person name="Myers J."/>
            <person name="Bonds A."/>
            <person name="Quandt C.A."/>
            <person name="Barry K."/>
            <person name="Liu P."/>
            <person name="Grigoriev I."/>
            <person name="Longcore J.E."/>
            <person name="James T.Y."/>
        </authorList>
    </citation>
    <scope>NUCLEOTIDE SEQUENCE</scope>
    <source>
        <strain evidence="7">JEL0513</strain>
    </source>
</reference>
<comment type="caution">
    <text evidence="7">The sequence shown here is derived from an EMBL/GenBank/DDBJ whole genome shotgun (WGS) entry which is preliminary data.</text>
</comment>
<sequence length="329" mass="36582">MYPSATNSTPEGALPSLDDYSDEQIMQLLDSDPEFTNILIGSFIPPQQEHRPTMPQSLSFISNPLPGSLDANEFLRECMFEDLPAMYFDTSTSRRSSVFSNTSLEDFSNSFHDLSMTRLLHGGAANQCEDFVCNVELQIPEDGELTIVRAVSQSPENVPPVTLRNNSEASSNSSSDTETGAKTPTLFTTVKQEAFDEPPSEPHSNQHQENHHANEHIHNRNSYSYSASYSPKPKKAISKHTPHHSPPSPPLHHDDARPRNYICATCGNAFLRRQDLLRHETTHSTERAFTCGYGCGATFARSDGVTRHMRKGSCAFGRAILEAKLQNQQ</sequence>
<protein>
    <recommendedName>
        <fullName evidence="6">C2H2-type domain-containing protein</fullName>
    </recommendedName>
</protein>
<keyword evidence="8" id="KW-1185">Reference proteome</keyword>
<dbReference type="PROSITE" id="PS00028">
    <property type="entry name" value="ZINC_FINGER_C2H2_1"/>
    <property type="match status" value="1"/>
</dbReference>
<dbReference type="SUPFAM" id="SSF57667">
    <property type="entry name" value="beta-beta-alpha zinc fingers"/>
    <property type="match status" value="1"/>
</dbReference>
<feature type="domain" description="C2H2-type" evidence="6">
    <location>
        <begin position="289"/>
        <end position="310"/>
    </location>
</feature>
<proteinExistence type="predicted"/>
<dbReference type="Gene3D" id="3.30.160.60">
    <property type="entry name" value="Classic Zinc Finger"/>
    <property type="match status" value="2"/>
</dbReference>
<gene>
    <name evidence="7" type="ORF">HK100_001763</name>
</gene>
<feature type="domain" description="C2H2-type" evidence="6">
    <location>
        <begin position="261"/>
        <end position="288"/>
    </location>
</feature>